<comment type="cofactor">
    <cofactor evidence="6">
        <name>a divalent metal cation</name>
        <dbReference type="ChEBI" id="CHEBI:60240"/>
    </cofactor>
</comment>
<dbReference type="Pfam" id="PF20143">
    <property type="entry name" value="NAD_kinase_C"/>
    <property type="match status" value="1"/>
</dbReference>
<proteinExistence type="inferred from homology"/>
<dbReference type="Gene3D" id="2.60.200.30">
    <property type="entry name" value="Probable inorganic polyphosphate/atp-NAD kinase, domain 2"/>
    <property type="match status" value="1"/>
</dbReference>
<dbReference type="STRING" id="1192197.JBW_02429"/>
<keyword evidence="6" id="KW-0963">Cytoplasm</keyword>
<evidence type="ECO:0000256" key="4">
    <source>
        <dbReference type="ARBA" id="ARBA00023027"/>
    </source>
</evidence>
<feature type="binding site" evidence="6">
    <location>
        <begin position="95"/>
        <end position="96"/>
    </location>
    <ligand>
        <name>NAD(+)</name>
        <dbReference type="ChEBI" id="CHEBI:57540"/>
    </ligand>
</feature>
<dbReference type="InterPro" id="IPR017437">
    <property type="entry name" value="ATP-NAD_kinase_PpnK-typ_C"/>
</dbReference>
<keyword evidence="7" id="KW-1133">Transmembrane helix</keyword>
<comment type="catalytic activity">
    <reaction evidence="5 6">
        <text>NAD(+) + ATP = ADP + NADP(+) + H(+)</text>
        <dbReference type="Rhea" id="RHEA:18629"/>
        <dbReference type="ChEBI" id="CHEBI:15378"/>
        <dbReference type="ChEBI" id="CHEBI:30616"/>
        <dbReference type="ChEBI" id="CHEBI:57540"/>
        <dbReference type="ChEBI" id="CHEBI:58349"/>
        <dbReference type="ChEBI" id="CHEBI:456216"/>
        <dbReference type="EC" id="2.7.1.23"/>
    </reaction>
</comment>
<keyword evidence="4 6" id="KW-0520">NAD</keyword>
<dbReference type="RefSeq" id="WP_007953462.1">
    <property type="nucleotide sequence ID" value="NZ_CP010978.1"/>
</dbReference>
<keyword evidence="7" id="KW-0812">Transmembrane</keyword>
<keyword evidence="6" id="KW-0067">ATP-binding</keyword>
<evidence type="ECO:0000256" key="7">
    <source>
        <dbReference type="SAM" id="Phobius"/>
    </source>
</evidence>
<dbReference type="SUPFAM" id="SSF111331">
    <property type="entry name" value="NAD kinase/diacylglycerol kinase-like"/>
    <property type="match status" value="1"/>
</dbReference>
<dbReference type="GO" id="GO:0046872">
    <property type="term" value="F:metal ion binding"/>
    <property type="evidence" value="ECO:0007669"/>
    <property type="project" value="UniProtKB-UniRule"/>
</dbReference>
<feature type="active site" description="Proton acceptor" evidence="6">
    <location>
        <position position="95"/>
    </location>
</feature>
<dbReference type="Gene3D" id="3.40.50.10330">
    <property type="entry name" value="Probable inorganic polyphosphate/atp-NAD kinase, domain 1"/>
    <property type="match status" value="1"/>
</dbReference>
<dbReference type="InterPro" id="IPR016064">
    <property type="entry name" value="NAD/diacylglycerol_kinase_sf"/>
</dbReference>
<organism evidence="8 9">
    <name type="scientific">Pelosinus fermentans JBW45</name>
    <dbReference type="NCBI Taxonomy" id="1192197"/>
    <lineage>
        <taxon>Bacteria</taxon>
        <taxon>Bacillati</taxon>
        <taxon>Bacillota</taxon>
        <taxon>Negativicutes</taxon>
        <taxon>Selenomonadales</taxon>
        <taxon>Sporomusaceae</taxon>
        <taxon>Pelosinus</taxon>
    </lineage>
</organism>
<reference evidence="8 9" key="1">
    <citation type="journal article" date="2015" name="Genome Announc.">
        <title>Complete Genome Sequence of Pelosinus fermentans JBW45, a Member of a Remarkably Competitive Group of Negativicutes in the Firmicutes Phylum.</title>
        <authorList>
            <person name="De Leon K.B."/>
            <person name="Utturkar S.M."/>
            <person name="Camilleri L.B."/>
            <person name="Elias D.A."/>
            <person name="Arkin A.P."/>
            <person name="Fields M.W."/>
            <person name="Brown S.D."/>
            <person name="Wall J.D."/>
        </authorList>
    </citation>
    <scope>NUCLEOTIDE SEQUENCE [LARGE SCALE GENOMIC DNA]</scope>
    <source>
        <strain evidence="8 9">JBW45</strain>
    </source>
</reference>
<keyword evidence="6" id="KW-0547">Nucleotide-binding</keyword>
<comment type="function">
    <text evidence="6">Involved in the regulation of the intracellular balance of NAD and NADP, and is a key enzyme in the biosynthesis of NADP. Catalyzes specifically the phosphorylation on 2'-hydroxyl of the adenosine moiety of NAD to yield NADP.</text>
</comment>
<accession>I8U0P8</accession>
<feature type="binding site" evidence="6">
    <location>
        <begin position="210"/>
        <end position="215"/>
    </location>
    <ligand>
        <name>NAD(+)</name>
        <dbReference type="ChEBI" id="CHEBI:57540"/>
    </ligand>
</feature>
<feature type="binding site" evidence="6">
    <location>
        <position position="199"/>
    </location>
    <ligand>
        <name>NAD(+)</name>
        <dbReference type="ChEBI" id="CHEBI:57540"/>
    </ligand>
</feature>
<dbReference type="PANTHER" id="PTHR20275:SF0">
    <property type="entry name" value="NAD KINASE"/>
    <property type="match status" value="1"/>
</dbReference>
<evidence type="ECO:0000313" key="8">
    <source>
        <dbReference type="EMBL" id="AJQ27774.1"/>
    </source>
</evidence>
<keyword evidence="2 6" id="KW-0418">Kinase</keyword>
<evidence type="ECO:0000256" key="2">
    <source>
        <dbReference type="ARBA" id="ARBA00022777"/>
    </source>
</evidence>
<dbReference type="AlphaFoldDB" id="I8U0P8"/>
<dbReference type="GO" id="GO:0005737">
    <property type="term" value="C:cytoplasm"/>
    <property type="evidence" value="ECO:0007669"/>
    <property type="project" value="UniProtKB-SubCell"/>
</dbReference>
<dbReference type="InterPro" id="IPR017438">
    <property type="entry name" value="ATP-NAD_kinase_N"/>
</dbReference>
<dbReference type="Proteomes" id="UP000005361">
    <property type="component" value="Chromosome"/>
</dbReference>
<feature type="transmembrane region" description="Helical" evidence="7">
    <location>
        <begin position="12"/>
        <end position="34"/>
    </location>
</feature>
<feature type="binding site" evidence="6">
    <location>
        <position position="269"/>
    </location>
    <ligand>
        <name>NAD(+)</name>
        <dbReference type="ChEBI" id="CHEBI:57540"/>
    </ligand>
</feature>
<dbReference type="GO" id="GO:0006741">
    <property type="term" value="P:NADP+ biosynthetic process"/>
    <property type="evidence" value="ECO:0007669"/>
    <property type="project" value="UniProtKB-UniRule"/>
</dbReference>
<sequence length="316" mass="34812">MNSNKDTLGQAILYHLPMVYLINGGLLVLTVGLFPNINKQSVVTVLIQVIQHFQKRNVQIVLLKDVAEKIGYPELGCSQQDMIKKITVGLTIGGDGTLLNTAREISAMGIPLCGVNMGRLGFLTEIELPDLNASLDKLIDRKYQIEEHLMLDAMILRQNRLIHVSSALNDVVISKSGVSRMIKFNVSLDNVLTANYAADGLIIATATGSTGYSLSAGGPIINPLLKVMVLTPICSHTLHVRPLVVSEKEEIKVEMTGNQEDVVLTIDGQTVYSLIANDTVLIKQSPFSAQFIRLNNRSYYETLRIKLWRSEKNANL</sequence>
<evidence type="ECO:0000313" key="9">
    <source>
        <dbReference type="Proteomes" id="UP000005361"/>
    </source>
</evidence>
<dbReference type="GO" id="GO:0005524">
    <property type="term" value="F:ATP binding"/>
    <property type="evidence" value="ECO:0007669"/>
    <property type="project" value="UniProtKB-KW"/>
</dbReference>
<feature type="binding site" evidence="6">
    <location>
        <position position="180"/>
    </location>
    <ligand>
        <name>NAD(+)</name>
        <dbReference type="ChEBI" id="CHEBI:57540"/>
    </ligand>
</feature>
<evidence type="ECO:0000256" key="5">
    <source>
        <dbReference type="ARBA" id="ARBA00047925"/>
    </source>
</evidence>
<reference evidence="9" key="2">
    <citation type="submission" date="2015-02" db="EMBL/GenBank/DDBJ databases">
        <title>Complete Genome Sequence of Pelosinus fermentans JBW45.</title>
        <authorList>
            <person name="De Leon K.B."/>
            <person name="Utturkar S.M."/>
            <person name="Camilleri L.B."/>
            <person name="Arkin A.P."/>
            <person name="Fields M.W."/>
            <person name="Brown S.D."/>
            <person name="Wall J.D."/>
        </authorList>
    </citation>
    <scope>NUCLEOTIDE SEQUENCE [LARGE SCALE GENOMIC DNA]</scope>
    <source>
        <strain evidence="9">JBW45</strain>
    </source>
</reference>
<dbReference type="GO" id="GO:0003951">
    <property type="term" value="F:NAD+ kinase activity"/>
    <property type="evidence" value="ECO:0007669"/>
    <property type="project" value="UniProtKB-UniRule"/>
</dbReference>
<evidence type="ECO:0000256" key="6">
    <source>
        <dbReference type="HAMAP-Rule" id="MF_00361"/>
    </source>
</evidence>
<evidence type="ECO:0000256" key="3">
    <source>
        <dbReference type="ARBA" id="ARBA00022857"/>
    </source>
</evidence>
<gene>
    <name evidence="6" type="primary">nadK</name>
    <name evidence="8" type="ORF">JBW_02429</name>
</gene>
<name>I8U0P8_9FIRM</name>
<dbReference type="EC" id="2.7.1.23" evidence="6"/>
<keyword evidence="7" id="KW-0472">Membrane</keyword>
<dbReference type="HOGENOM" id="CLU_008831_0_1_9"/>
<dbReference type="Pfam" id="PF01513">
    <property type="entry name" value="NAD_kinase"/>
    <property type="match status" value="1"/>
</dbReference>
<keyword evidence="3 6" id="KW-0521">NADP</keyword>
<comment type="caution">
    <text evidence="6">Lacks conserved residue(s) required for the propagation of feature annotation.</text>
</comment>
<keyword evidence="1 6" id="KW-0808">Transferase</keyword>
<protein>
    <recommendedName>
        <fullName evidence="6">NAD kinase</fullName>
        <ecNumber evidence="6">2.7.1.23</ecNumber>
    </recommendedName>
    <alternativeName>
        <fullName evidence="6">ATP-dependent NAD kinase</fullName>
    </alternativeName>
</protein>
<feature type="binding site" evidence="6">
    <location>
        <begin position="169"/>
        <end position="170"/>
    </location>
    <ligand>
        <name>NAD(+)</name>
        <dbReference type="ChEBI" id="CHEBI:57540"/>
    </ligand>
</feature>
<dbReference type="InterPro" id="IPR002504">
    <property type="entry name" value="NADK"/>
</dbReference>
<comment type="similarity">
    <text evidence="6">Belongs to the NAD kinase family.</text>
</comment>
<dbReference type="GO" id="GO:0051287">
    <property type="term" value="F:NAD binding"/>
    <property type="evidence" value="ECO:0007669"/>
    <property type="project" value="UniProtKB-ARBA"/>
</dbReference>
<dbReference type="HAMAP" id="MF_00361">
    <property type="entry name" value="NAD_kinase"/>
    <property type="match status" value="1"/>
</dbReference>
<dbReference type="PANTHER" id="PTHR20275">
    <property type="entry name" value="NAD KINASE"/>
    <property type="match status" value="1"/>
</dbReference>
<dbReference type="GO" id="GO:0019674">
    <property type="term" value="P:NAD+ metabolic process"/>
    <property type="evidence" value="ECO:0007669"/>
    <property type="project" value="InterPro"/>
</dbReference>
<dbReference type="EMBL" id="CP010978">
    <property type="protein sequence ID" value="AJQ27774.1"/>
    <property type="molecule type" value="Genomic_DNA"/>
</dbReference>
<comment type="subcellular location">
    <subcellularLocation>
        <location evidence="6">Cytoplasm</location>
    </subcellularLocation>
</comment>
<evidence type="ECO:0000256" key="1">
    <source>
        <dbReference type="ARBA" id="ARBA00022679"/>
    </source>
</evidence>
<dbReference type="KEGG" id="pft:JBW_02429"/>